<proteinExistence type="predicted"/>
<reference evidence="1 2" key="1">
    <citation type="journal article" date="2017" name="Water Res.">
        <title>Comammox in drinking water systems.</title>
        <authorList>
            <person name="Wang Y."/>
            <person name="Ma L."/>
            <person name="Mao Y."/>
            <person name="Jiang X."/>
            <person name="Xia Y."/>
            <person name="Yu K."/>
            <person name="Li B."/>
            <person name="Zhang T."/>
        </authorList>
    </citation>
    <scope>NUCLEOTIDE SEQUENCE [LARGE SCALE GENOMIC DNA]</scope>
    <source>
        <strain evidence="1">SG_bin8</strain>
    </source>
</reference>
<evidence type="ECO:0000313" key="1">
    <source>
        <dbReference type="EMBL" id="OQW51208.1"/>
    </source>
</evidence>
<name>A0A1W9HUW7_9HYPH</name>
<sequence length="174" mass="18897">MVQGHISPAADAKEMPMFDDNLTREAHALMNSHSLQRAAALAAAVDPVARLWCRSFGVVSDMARERLTTLLSDKALAALAGGVGFDLIVEQLDQAAEAAIRHWFAVVLGRPVEAGATPLAIIRLAYIEVNRDGRWGDAFLDPRAAFAELASDVEAAMIEPTPTIHRRQMTRQVL</sequence>
<dbReference type="Proteomes" id="UP000192872">
    <property type="component" value="Unassembled WGS sequence"/>
</dbReference>
<gene>
    <name evidence="1" type="ORF">A4S15_12305</name>
</gene>
<organism evidence="1 2">
    <name type="scientific">Candidatus Raskinella chloraquaticus</name>
    <dbReference type="NCBI Taxonomy" id="1951219"/>
    <lineage>
        <taxon>Bacteria</taxon>
        <taxon>Pseudomonadati</taxon>
        <taxon>Pseudomonadota</taxon>
        <taxon>Alphaproteobacteria</taxon>
        <taxon>Hyphomicrobiales</taxon>
        <taxon>Phreatobacteraceae</taxon>
        <taxon>Candidatus Raskinella</taxon>
    </lineage>
</organism>
<dbReference type="RefSeq" id="WP_376801561.1">
    <property type="nucleotide sequence ID" value="NZ_DBNB01000022.1"/>
</dbReference>
<accession>A0A1W9HUW7</accession>
<dbReference type="STRING" id="1827387.A4S15_12305"/>
<comment type="caution">
    <text evidence="1">The sequence shown here is derived from an EMBL/GenBank/DDBJ whole genome shotgun (WGS) entry which is preliminary data.</text>
</comment>
<dbReference type="EMBL" id="LWDL01000021">
    <property type="protein sequence ID" value="OQW51208.1"/>
    <property type="molecule type" value="Genomic_DNA"/>
</dbReference>
<protein>
    <submittedName>
        <fullName evidence="1">Uncharacterized protein</fullName>
    </submittedName>
</protein>
<evidence type="ECO:0000313" key="2">
    <source>
        <dbReference type="Proteomes" id="UP000192872"/>
    </source>
</evidence>
<dbReference type="AlphaFoldDB" id="A0A1W9HUW7"/>